<dbReference type="OrthoDB" id="7870353at2"/>
<reference evidence="1 2" key="1">
    <citation type="submission" date="2019-11" db="EMBL/GenBank/DDBJ databases">
        <authorList>
            <person name="Dong K."/>
        </authorList>
    </citation>
    <scope>NUCLEOTIDE SEQUENCE [LARGE SCALE GENOMIC DNA]</scope>
    <source>
        <strain evidence="1 2">NBRC 111993</strain>
    </source>
</reference>
<dbReference type="Proteomes" id="UP000478183">
    <property type="component" value="Unassembled WGS sequence"/>
</dbReference>
<evidence type="ECO:0000313" key="1">
    <source>
        <dbReference type="EMBL" id="MTH79673.1"/>
    </source>
</evidence>
<organism evidence="1 2">
    <name type="scientific">Paracoccus aestuariivivens</name>
    <dbReference type="NCBI Taxonomy" id="1820333"/>
    <lineage>
        <taxon>Bacteria</taxon>
        <taxon>Pseudomonadati</taxon>
        <taxon>Pseudomonadota</taxon>
        <taxon>Alphaproteobacteria</taxon>
        <taxon>Rhodobacterales</taxon>
        <taxon>Paracoccaceae</taxon>
        <taxon>Paracoccus</taxon>
    </lineage>
</organism>
<proteinExistence type="predicted"/>
<dbReference type="EMBL" id="WMIE01000018">
    <property type="protein sequence ID" value="MTH79673.1"/>
    <property type="molecule type" value="Genomic_DNA"/>
</dbReference>
<comment type="caution">
    <text evidence="1">The sequence shown here is derived from an EMBL/GenBank/DDBJ whole genome shotgun (WGS) entry which is preliminary data.</text>
</comment>
<dbReference type="AlphaFoldDB" id="A0A6L6JBV5"/>
<evidence type="ECO:0000313" key="2">
    <source>
        <dbReference type="Proteomes" id="UP000478183"/>
    </source>
</evidence>
<gene>
    <name evidence="1" type="ORF">GL286_18325</name>
</gene>
<sequence>MMRSGLKSLLLRATIVLALAGTVVVGLHHHPKAGPRDEEFLAQPDELDREFEMLAQPEFRVIPLQEATKLATDRFRGRLIAARLRPPTPEERARGVELVHELRLLTRRRDVLMIRLDARTGAFLEVRGSGMTEARRRNEDHE</sequence>
<accession>A0A6L6JBV5</accession>
<name>A0A6L6JBV5_9RHOB</name>
<protein>
    <submittedName>
        <fullName evidence="1">Uncharacterized protein</fullName>
    </submittedName>
</protein>
<keyword evidence="2" id="KW-1185">Reference proteome</keyword>